<dbReference type="EMBL" id="KE561158">
    <property type="protein sequence ID" value="EPZ32359.1"/>
    <property type="molecule type" value="Genomic_DNA"/>
</dbReference>
<gene>
    <name evidence="1" type="ORF">O9G_002199</name>
</gene>
<proteinExistence type="predicted"/>
<evidence type="ECO:0000313" key="2">
    <source>
        <dbReference type="Proteomes" id="UP000030755"/>
    </source>
</evidence>
<reference evidence="1 2" key="1">
    <citation type="journal article" date="2013" name="Curr. Biol.">
        <title>Shared signatures of parasitism and phylogenomics unite Cryptomycota and microsporidia.</title>
        <authorList>
            <person name="James T.Y."/>
            <person name="Pelin A."/>
            <person name="Bonen L."/>
            <person name="Ahrendt S."/>
            <person name="Sain D."/>
            <person name="Corradi N."/>
            <person name="Stajich J.E."/>
        </authorList>
    </citation>
    <scope>NUCLEOTIDE SEQUENCE [LARGE SCALE GENOMIC DNA]</scope>
    <source>
        <strain evidence="1 2">CSF55</strain>
    </source>
</reference>
<keyword evidence="2" id="KW-1185">Reference proteome</keyword>
<accession>A0A075AUY1</accession>
<evidence type="ECO:0000313" key="1">
    <source>
        <dbReference type="EMBL" id="EPZ32359.1"/>
    </source>
</evidence>
<protein>
    <submittedName>
        <fullName evidence="1">Uncharacterized protein</fullName>
    </submittedName>
</protein>
<dbReference type="Proteomes" id="UP000030755">
    <property type="component" value="Unassembled WGS sequence"/>
</dbReference>
<name>A0A075AUY1_ROZAC</name>
<dbReference type="AlphaFoldDB" id="A0A075AUY1"/>
<dbReference type="HOGENOM" id="CLU_721904_0_0_1"/>
<organism evidence="1 2">
    <name type="scientific">Rozella allomycis (strain CSF55)</name>
    <dbReference type="NCBI Taxonomy" id="988480"/>
    <lineage>
        <taxon>Eukaryota</taxon>
        <taxon>Fungi</taxon>
        <taxon>Fungi incertae sedis</taxon>
        <taxon>Cryptomycota</taxon>
        <taxon>Cryptomycota incertae sedis</taxon>
        <taxon>Rozella</taxon>
    </lineage>
</organism>
<sequence>METRLLYESLLVLVYRLVYVDFLPQIMKGNLGYIFLIFEILLVFEDCVEISIPLSETIIVHNRCFKIINESSYLKVPNLVQFETGESDSNAYRKKLLETLINHSNYIPEIPITVLCVFEYINDSSLSSKKDQLLNNKPEEELIVGSLKVSSSAFITRVTSEGSMRRMRLVLLAPFADIESADINVLFKCYSMLISNTKGKAFESVNPKNILTSKLEEMGKPFVKVIWNEIKGMEDLFYLLHKSFNSIRCVLNDDYTMTLNRLTRISKLKYFKLKPIEDKFLRFLIFVDLLCFMKDQNSLIEEFITDDSVNRDIGNNCCRAGKEIINYSLIRFIERRGEVLRFNLWDDRILSTDFEESDSIQLIDEICKFKKRCLALIFELIEK</sequence>